<sequence length="448" mass="48599">MKSTLAAIRFGTGLSPDHAPPAGAAAILADLDGPDTAAATFAIVPWSARMATIQDFGRRRRERRDGDAQMEAFRVVNRRLSDGYHRDLMQTLRRAATAPVGFRDRLAWFWAGHFAVADGAGHLRRSVGSYHDGAIRPNVSGRFADLLRAAVTHPAMLAYLDQSRSIGPNSPRGRRGGGVNENLAREVLELHTLGVDGGYDQTDVRQLSELLTGLGIDRNGKTTFRASFVEPGSETVMGRAYGGDTPNRHDIAEVLEDLSVHPATARHLSRKLAVHFIADVPPADMVEAMAATWARTGGMLRAVYATMLDHPAAWDPELRKARKPLDMVAAALRATGSAGRLSDQPMKFVRDNLTSPLERMGQPWLRPPGPDGWPEEAAAWITPQGLAARLDWITDFVGWLDPVPDPRAFVDTALGPLAGPRTRFAADAAEDRAAGVGLILASPNFQRR</sequence>
<dbReference type="RefSeq" id="WP_055082631.1">
    <property type="nucleotide sequence ID" value="NZ_CXSU01000005.1"/>
</dbReference>
<evidence type="ECO:0000313" key="1">
    <source>
        <dbReference type="EMBL" id="CTQ48716.1"/>
    </source>
</evidence>
<accession>A0A0M6YI34</accession>
<evidence type="ECO:0008006" key="3">
    <source>
        <dbReference type="Google" id="ProtNLM"/>
    </source>
</evidence>
<reference evidence="1 2" key="1">
    <citation type="submission" date="2015-07" db="EMBL/GenBank/DDBJ databases">
        <authorList>
            <person name="Noorani M."/>
        </authorList>
    </citation>
    <scope>NUCLEOTIDE SEQUENCE [LARGE SCALE GENOMIC DNA]</scope>
    <source>
        <strain evidence="1 2">CECT 7802</strain>
    </source>
</reference>
<dbReference type="EMBL" id="CXSU01000005">
    <property type="protein sequence ID" value="CTQ48716.1"/>
    <property type="molecule type" value="Genomic_DNA"/>
</dbReference>
<keyword evidence="2" id="KW-1185">Reference proteome</keyword>
<dbReference type="InterPro" id="IPR014917">
    <property type="entry name" value="DUF1800"/>
</dbReference>
<gene>
    <name evidence="1" type="ORF">JDO7802_00720</name>
</gene>
<dbReference type="AlphaFoldDB" id="A0A0M6YI34"/>
<dbReference type="OrthoDB" id="9772295at2"/>
<dbReference type="STRING" id="420998.JDO7802_00720"/>
<protein>
    <recommendedName>
        <fullName evidence="3">DUF1800 domain-containing protein</fullName>
    </recommendedName>
</protein>
<evidence type="ECO:0000313" key="2">
    <source>
        <dbReference type="Proteomes" id="UP000049222"/>
    </source>
</evidence>
<dbReference type="Pfam" id="PF08811">
    <property type="entry name" value="DUF1800"/>
    <property type="match status" value="1"/>
</dbReference>
<organism evidence="1 2">
    <name type="scientific">Jannaschia donghaensis</name>
    <dbReference type="NCBI Taxonomy" id="420998"/>
    <lineage>
        <taxon>Bacteria</taxon>
        <taxon>Pseudomonadati</taxon>
        <taxon>Pseudomonadota</taxon>
        <taxon>Alphaproteobacteria</taxon>
        <taxon>Rhodobacterales</taxon>
        <taxon>Roseobacteraceae</taxon>
        <taxon>Jannaschia</taxon>
    </lineage>
</organism>
<name>A0A0M6YI34_9RHOB</name>
<proteinExistence type="predicted"/>
<dbReference type="Proteomes" id="UP000049222">
    <property type="component" value="Unassembled WGS sequence"/>
</dbReference>